<sequence length="689" mass="74060">MATQSSATTDNDDLIPNRAATTSHGAVDNNNCEEWTVTSTTKGDDRYDTSSTSPKHNKGKCAAFNYWCCMIFCCRPPHEMSDEERIEWEKKSFWDKYKEAFFCFIRYFIMFLIGIGIGIGIFFLVLYCMGIIGGSSNNNSSSNTIDLGELQYPSVVPGYTNLSITISPVAAASTYNPKDYLIETQVASGSGGRSSSSSSGRRLRPQSDGPWTVAMEVPYDKDHATTATITGLTAGEQLLIRYKIEMEDGRVSSPSVAVMEGTKAPTAPSIPGLTASDTTDSSVSVSIIPPTADNGADITGYIIQHALVSSTDNNTTPDNWTKAEISQDDASKPYTVDGLSSGQAVVLRVSAENSVGDSEYSKPYSMVTDEADASAPDKVSDFAVQSTTSNTATLNWTAPADNGAMILRYIISDDDGDKTYTVDGHDTSYTVTGLSRGSDYTFYIIAKNSKGDSPKSDGVSTKTTESCDADPPSNVMRQTPFSDGLSVSWSKASNPECDLPVTAYRVIDDDGNELCQPATDGALWCDVTALKPSTSYNIRVQAKNSAGWSKKSSSPVKMSTIASGKCATRDQIRWWVTTTNPTYNSMDFTDAISKCGVQGLGNADKVSSCLVDYTKDPSKTPFDLPPITDDCSMCYGVNGQCSMKHCSFPCGLGSKVTSPECLQCNDDYCKPAFYSCAGLYPAIAPPDPQ</sequence>
<dbReference type="Pfam" id="PF00041">
    <property type="entry name" value="fn3"/>
    <property type="match status" value="3"/>
</dbReference>
<evidence type="ECO:0000313" key="8">
    <source>
        <dbReference type="Proteomes" id="UP000572268"/>
    </source>
</evidence>
<dbReference type="OrthoDB" id="10253954at2759"/>
<dbReference type="PANTHER" id="PTHR13817:SF73">
    <property type="entry name" value="FIBRONECTIN TYPE-III DOMAIN-CONTAINING PROTEIN"/>
    <property type="match status" value="1"/>
</dbReference>
<name>A0A7J6M1H1_PEROL</name>
<dbReference type="InterPro" id="IPR036116">
    <property type="entry name" value="FN3_sf"/>
</dbReference>
<feature type="region of interest" description="Disordered" evidence="2">
    <location>
        <begin position="187"/>
        <end position="211"/>
    </location>
</feature>
<keyword evidence="3" id="KW-0812">Transmembrane</keyword>
<gene>
    <name evidence="5" type="primary">USH2A_2</name>
    <name evidence="6" type="synonym">USH2A_3</name>
    <name evidence="5" type="ORF">FOL46_003700</name>
    <name evidence="6" type="ORF">FOZ61_006336</name>
</gene>
<dbReference type="EMBL" id="JABAHT010000036">
    <property type="protein sequence ID" value="KAF4668495.1"/>
    <property type="molecule type" value="Genomic_DNA"/>
</dbReference>
<dbReference type="CDD" id="cd00063">
    <property type="entry name" value="FN3"/>
    <property type="match status" value="3"/>
</dbReference>
<evidence type="ECO:0000313" key="6">
    <source>
        <dbReference type="EMBL" id="KAF4668495.1"/>
    </source>
</evidence>
<dbReference type="AlphaFoldDB" id="A0A7J6M1H1"/>
<dbReference type="PANTHER" id="PTHR13817">
    <property type="entry name" value="TITIN"/>
    <property type="match status" value="1"/>
</dbReference>
<evidence type="ECO:0000313" key="5">
    <source>
        <dbReference type="EMBL" id="KAF4665413.1"/>
    </source>
</evidence>
<evidence type="ECO:0000256" key="1">
    <source>
        <dbReference type="ARBA" id="ARBA00022737"/>
    </source>
</evidence>
<feature type="domain" description="Fibronectin type-III" evidence="4">
    <location>
        <begin position="375"/>
        <end position="466"/>
    </location>
</feature>
<keyword evidence="3" id="KW-1133">Transmembrane helix</keyword>
<feature type="compositionally biased region" description="Polar residues" evidence="2">
    <location>
        <begin position="19"/>
        <end position="28"/>
    </location>
</feature>
<feature type="region of interest" description="Disordered" evidence="2">
    <location>
        <begin position="1"/>
        <end position="28"/>
    </location>
</feature>
<keyword evidence="1" id="KW-0677">Repeat</keyword>
<dbReference type="Gene3D" id="2.60.40.10">
    <property type="entry name" value="Immunoglobulins"/>
    <property type="match status" value="3"/>
</dbReference>
<dbReference type="InterPro" id="IPR003961">
    <property type="entry name" value="FN3_dom"/>
</dbReference>
<dbReference type="SMART" id="SM00060">
    <property type="entry name" value="FN3"/>
    <property type="match status" value="3"/>
</dbReference>
<dbReference type="InterPro" id="IPR013783">
    <property type="entry name" value="Ig-like_fold"/>
</dbReference>
<evidence type="ECO:0000313" key="7">
    <source>
        <dbReference type="Proteomes" id="UP000570595"/>
    </source>
</evidence>
<dbReference type="Proteomes" id="UP000572268">
    <property type="component" value="Unassembled WGS sequence"/>
</dbReference>
<evidence type="ECO:0000256" key="3">
    <source>
        <dbReference type="SAM" id="Phobius"/>
    </source>
</evidence>
<accession>A0A7J6M1H1</accession>
<evidence type="ECO:0000259" key="4">
    <source>
        <dbReference type="PROSITE" id="PS50853"/>
    </source>
</evidence>
<feature type="transmembrane region" description="Helical" evidence="3">
    <location>
        <begin position="107"/>
        <end position="132"/>
    </location>
</feature>
<feature type="region of interest" description="Disordered" evidence="2">
    <location>
        <begin position="450"/>
        <end position="477"/>
    </location>
</feature>
<dbReference type="SUPFAM" id="SSF49265">
    <property type="entry name" value="Fibronectin type III"/>
    <property type="match status" value="2"/>
</dbReference>
<keyword evidence="3" id="KW-0472">Membrane</keyword>
<feature type="region of interest" description="Disordered" evidence="2">
    <location>
        <begin position="263"/>
        <end position="282"/>
    </location>
</feature>
<dbReference type="InterPro" id="IPR050964">
    <property type="entry name" value="Striated_Muscle_Regulatory"/>
</dbReference>
<dbReference type="PRINTS" id="PR00014">
    <property type="entry name" value="FNTYPEIII"/>
</dbReference>
<feature type="domain" description="Fibronectin type-III" evidence="4">
    <location>
        <begin position="267"/>
        <end position="371"/>
    </location>
</feature>
<dbReference type="EMBL" id="JABANN010000233">
    <property type="protein sequence ID" value="KAF4665413.1"/>
    <property type="molecule type" value="Genomic_DNA"/>
</dbReference>
<comment type="caution">
    <text evidence="5">The sequence shown here is derived from an EMBL/GenBank/DDBJ whole genome shotgun (WGS) entry which is preliminary data.</text>
</comment>
<dbReference type="PROSITE" id="PS50853">
    <property type="entry name" value="FN3"/>
    <property type="match status" value="3"/>
</dbReference>
<organism evidence="5 8">
    <name type="scientific">Perkinsus olseni</name>
    <name type="common">Perkinsus atlanticus</name>
    <dbReference type="NCBI Taxonomy" id="32597"/>
    <lineage>
        <taxon>Eukaryota</taxon>
        <taxon>Sar</taxon>
        <taxon>Alveolata</taxon>
        <taxon>Perkinsozoa</taxon>
        <taxon>Perkinsea</taxon>
        <taxon>Perkinsida</taxon>
        <taxon>Perkinsidae</taxon>
        <taxon>Perkinsus</taxon>
    </lineage>
</organism>
<feature type="domain" description="Fibronectin type-III" evidence="4">
    <location>
        <begin position="471"/>
        <end position="563"/>
    </location>
</feature>
<reference evidence="7 8" key="1">
    <citation type="submission" date="2020-04" db="EMBL/GenBank/DDBJ databases">
        <title>Perkinsus olseni comparative genomics.</title>
        <authorList>
            <person name="Bogema D.R."/>
        </authorList>
    </citation>
    <scope>NUCLEOTIDE SEQUENCE [LARGE SCALE GENOMIC DNA]</scope>
    <source>
        <strain evidence="6">ATCC PRA-179</strain>
        <strain evidence="5">ATCC PRA-31</strain>
    </source>
</reference>
<proteinExistence type="predicted"/>
<protein>
    <submittedName>
        <fullName evidence="5">Immunoglobulin super DCC subclass member</fullName>
    </submittedName>
</protein>
<dbReference type="Proteomes" id="UP000570595">
    <property type="component" value="Unassembled WGS sequence"/>
</dbReference>
<evidence type="ECO:0000256" key="2">
    <source>
        <dbReference type="SAM" id="MobiDB-lite"/>
    </source>
</evidence>